<evidence type="ECO:0000313" key="4">
    <source>
        <dbReference type="Proteomes" id="UP000836404"/>
    </source>
</evidence>
<name>A0A9N8M9B7_9BASI</name>
<sequence length="276" mass="30241">MNISPLVSLLFLPSVLAHSSRAISTPASLSLGHMLSVIFLTSEAGHAMEQDKLDTLSLEGGHAVWQALAQRNIDIYASISIGKKSKLVSFAVQGPLTDFFVKPFTRIQSAPTSTTFVASRLHPLRWSSRLRANQLHVPRCIQDPYVSRVMLWHWVYHGASTKDDKPIAASLIDRIRGEEVAKLTKLSSKRLDLSKRYLSQQVRVKAPSECVDASSTAAQERGYGLGWPVARCACMKGYIGARAVAGWMALKRRTALRSSGSDICRAALSSAPNRPD</sequence>
<protein>
    <recommendedName>
        <fullName evidence="2">Malate synthase C-terminal domain-containing protein</fullName>
    </recommendedName>
</protein>
<dbReference type="AlphaFoldDB" id="A0A9N8M9B7"/>
<dbReference type="Pfam" id="PF20659">
    <property type="entry name" value="MS_C"/>
    <property type="match status" value="1"/>
</dbReference>
<dbReference type="Proteomes" id="UP000836404">
    <property type="component" value="Unassembled WGS sequence"/>
</dbReference>
<feature type="chain" id="PRO_5041153267" description="Malate synthase C-terminal domain-containing protein" evidence="1">
    <location>
        <begin position="18"/>
        <end position="276"/>
    </location>
</feature>
<evidence type="ECO:0000256" key="1">
    <source>
        <dbReference type="SAM" id="SignalP"/>
    </source>
</evidence>
<accession>A0A9N8M9B7</accession>
<gene>
    <name evidence="3" type="ORF">JKILLFL_G2570</name>
</gene>
<keyword evidence="4" id="KW-1185">Reference proteome</keyword>
<dbReference type="InterPro" id="IPR044856">
    <property type="entry name" value="Malate_synth_C_sf"/>
</dbReference>
<feature type="signal peptide" evidence="1">
    <location>
        <begin position="1"/>
        <end position="17"/>
    </location>
</feature>
<dbReference type="EMBL" id="CAJHJF010007584">
    <property type="protein sequence ID" value="CAD6963806.1"/>
    <property type="molecule type" value="Genomic_DNA"/>
</dbReference>
<proteinExistence type="predicted"/>
<dbReference type="Gene3D" id="1.20.1220.12">
    <property type="entry name" value="Malate synthase, domain III"/>
    <property type="match status" value="1"/>
</dbReference>
<evidence type="ECO:0000313" key="3">
    <source>
        <dbReference type="EMBL" id="CAD6963806.1"/>
    </source>
</evidence>
<comment type="caution">
    <text evidence="3">The sequence shown here is derived from an EMBL/GenBank/DDBJ whole genome shotgun (WGS) entry which is preliminary data.</text>
</comment>
<reference evidence="3 4" key="1">
    <citation type="submission" date="2020-10" db="EMBL/GenBank/DDBJ databases">
        <authorList>
            <person name="Sedaghatjoo S."/>
        </authorList>
    </citation>
    <scope>NUCLEOTIDE SEQUENCE [LARGE SCALE GENOMIC DNA]</scope>
    <source>
        <strain evidence="3 4">LLFL</strain>
    </source>
</reference>
<organism evidence="3 4">
    <name type="scientific">Tilletia laevis</name>
    <dbReference type="NCBI Taxonomy" id="157183"/>
    <lineage>
        <taxon>Eukaryota</taxon>
        <taxon>Fungi</taxon>
        <taxon>Dikarya</taxon>
        <taxon>Basidiomycota</taxon>
        <taxon>Ustilaginomycotina</taxon>
        <taxon>Exobasidiomycetes</taxon>
        <taxon>Tilletiales</taxon>
        <taxon>Tilletiaceae</taxon>
        <taxon>Tilletia</taxon>
    </lineage>
</organism>
<feature type="domain" description="Malate synthase C-terminal" evidence="2">
    <location>
        <begin position="146"/>
        <end position="204"/>
    </location>
</feature>
<evidence type="ECO:0000259" key="2">
    <source>
        <dbReference type="Pfam" id="PF20659"/>
    </source>
</evidence>
<keyword evidence="1" id="KW-0732">Signal</keyword>
<dbReference type="InterPro" id="IPR048355">
    <property type="entry name" value="MS_C"/>
</dbReference>